<dbReference type="PROSITE" id="PS50850">
    <property type="entry name" value="MFS"/>
    <property type="match status" value="1"/>
</dbReference>
<keyword evidence="2 5" id="KW-0812">Transmembrane</keyword>
<dbReference type="GO" id="GO:0005886">
    <property type="term" value="C:plasma membrane"/>
    <property type="evidence" value="ECO:0007669"/>
    <property type="project" value="TreeGrafter"/>
</dbReference>
<keyword evidence="8" id="KW-1185">Reference proteome</keyword>
<feature type="domain" description="Major facilitator superfamily (MFS) profile" evidence="6">
    <location>
        <begin position="69"/>
        <end position="557"/>
    </location>
</feature>
<accession>A0A9P8CAP6</accession>
<feature type="transmembrane region" description="Helical" evidence="5">
    <location>
        <begin position="512"/>
        <end position="533"/>
    </location>
</feature>
<evidence type="ECO:0000259" key="6">
    <source>
        <dbReference type="PROSITE" id="PS50850"/>
    </source>
</evidence>
<dbReference type="SUPFAM" id="SSF103473">
    <property type="entry name" value="MFS general substrate transporter"/>
    <property type="match status" value="1"/>
</dbReference>
<evidence type="ECO:0000256" key="3">
    <source>
        <dbReference type="ARBA" id="ARBA00022989"/>
    </source>
</evidence>
<feature type="transmembrane region" description="Helical" evidence="5">
    <location>
        <begin position="376"/>
        <end position="398"/>
    </location>
</feature>
<gene>
    <name evidence="7" type="ORF">BJ875DRAFT_508893</name>
</gene>
<evidence type="ECO:0000256" key="1">
    <source>
        <dbReference type="ARBA" id="ARBA00004141"/>
    </source>
</evidence>
<feature type="transmembrane region" description="Helical" evidence="5">
    <location>
        <begin position="450"/>
        <end position="469"/>
    </location>
</feature>
<proteinExistence type="predicted"/>
<keyword evidence="4 5" id="KW-0472">Membrane</keyword>
<keyword evidence="7" id="KW-0418">Kinase</keyword>
<name>A0A9P8CAP6_9HELO</name>
<evidence type="ECO:0000256" key="4">
    <source>
        <dbReference type="ARBA" id="ARBA00023136"/>
    </source>
</evidence>
<reference evidence="7" key="1">
    <citation type="journal article" date="2021" name="IMA Fungus">
        <title>Genomic characterization of three marine fungi, including Emericellopsis atlantica sp. nov. with signatures of a generalist lifestyle and marine biomass degradation.</title>
        <authorList>
            <person name="Hagestad O.C."/>
            <person name="Hou L."/>
            <person name="Andersen J.H."/>
            <person name="Hansen E.H."/>
            <person name="Altermark B."/>
            <person name="Li C."/>
            <person name="Kuhnert E."/>
            <person name="Cox R.J."/>
            <person name="Crous P.W."/>
            <person name="Spatafora J.W."/>
            <person name="Lail K."/>
            <person name="Amirebrahimi M."/>
            <person name="Lipzen A."/>
            <person name="Pangilinan J."/>
            <person name="Andreopoulos W."/>
            <person name="Hayes R.D."/>
            <person name="Ng V."/>
            <person name="Grigoriev I.V."/>
            <person name="Jackson S.A."/>
            <person name="Sutton T.D.S."/>
            <person name="Dobson A.D.W."/>
            <person name="Rama T."/>
        </authorList>
    </citation>
    <scope>NUCLEOTIDE SEQUENCE</scope>
    <source>
        <strain evidence="7">TRa018bII</strain>
    </source>
</reference>
<evidence type="ECO:0000313" key="8">
    <source>
        <dbReference type="Proteomes" id="UP000824998"/>
    </source>
</evidence>
<feature type="transmembrane region" description="Helical" evidence="5">
    <location>
        <begin position="337"/>
        <end position="364"/>
    </location>
</feature>
<dbReference type="InterPro" id="IPR020846">
    <property type="entry name" value="MFS_dom"/>
</dbReference>
<evidence type="ECO:0000256" key="2">
    <source>
        <dbReference type="ARBA" id="ARBA00022692"/>
    </source>
</evidence>
<keyword evidence="7" id="KW-0808">Transferase</keyword>
<dbReference type="EMBL" id="MU251356">
    <property type="protein sequence ID" value="KAG9239730.1"/>
    <property type="molecule type" value="Genomic_DNA"/>
</dbReference>
<dbReference type="PANTHER" id="PTHR23502:SF29">
    <property type="entry name" value="TRANSPORTER, PUTATIVE (AFU_ORTHOLOGUE AFUA_6G06680)-RELATED"/>
    <property type="match status" value="1"/>
</dbReference>
<dbReference type="GO" id="GO:0022857">
    <property type="term" value="F:transmembrane transporter activity"/>
    <property type="evidence" value="ECO:0007669"/>
    <property type="project" value="InterPro"/>
</dbReference>
<dbReference type="OrthoDB" id="2585655at2759"/>
<dbReference type="GO" id="GO:0016301">
    <property type="term" value="F:kinase activity"/>
    <property type="evidence" value="ECO:0007669"/>
    <property type="project" value="UniProtKB-KW"/>
</dbReference>
<comment type="caution">
    <text evidence="7">The sequence shown here is derived from an EMBL/GenBank/DDBJ whole genome shotgun (WGS) entry which is preliminary data.</text>
</comment>
<comment type="subcellular location">
    <subcellularLocation>
        <location evidence="1">Membrane</location>
        <topology evidence="1">Multi-pass membrane protein</topology>
    </subcellularLocation>
</comment>
<evidence type="ECO:0000313" key="7">
    <source>
        <dbReference type="EMBL" id="KAG9239730.1"/>
    </source>
</evidence>
<evidence type="ECO:0000256" key="5">
    <source>
        <dbReference type="SAM" id="Phobius"/>
    </source>
</evidence>
<dbReference type="Gene3D" id="1.20.1250.20">
    <property type="entry name" value="MFS general substrate transporter like domains"/>
    <property type="match status" value="1"/>
</dbReference>
<organism evidence="7 8">
    <name type="scientific">Amylocarpus encephaloides</name>
    <dbReference type="NCBI Taxonomy" id="45428"/>
    <lineage>
        <taxon>Eukaryota</taxon>
        <taxon>Fungi</taxon>
        <taxon>Dikarya</taxon>
        <taxon>Ascomycota</taxon>
        <taxon>Pezizomycotina</taxon>
        <taxon>Leotiomycetes</taxon>
        <taxon>Helotiales</taxon>
        <taxon>Helotiales incertae sedis</taxon>
        <taxon>Amylocarpus</taxon>
    </lineage>
</organism>
<dbReference type="InterPro" id="IPR011701">
    <property type="entry name" value="MFS"/>
</dbReference>
<dbReference type="AlphaFoldDB" id="A0A9P8CAP6"/>
<dbReference type="Pfam" id="PF07690">
    <property type="entry name" value="MFS_1"/>
    <property type="match status" value="1"/>
</dbReference>
<feature type="transmembrane region" description="Helical" evidence="5">
    <location>
        <begin position="419"/>
        <end position="438"/>
    </location>
</feature>
<feature type="transmembrane region" description="Helical" evidence="5">
    <location>
        <begin position="224"/>
        <end position="244"/>
    </location>
</feature>
<protein>
    <submittedName>
        <fullName evidence="7">Serine/threonine kinase 16</fullName>
    </submittedName>
</protein>
<feature type="transmembrane region" description="Helical" evidence="5">
    <location>
        <begin position="67"/>
        <end position="88"/>
    </location>
</feature>
<dbReference type="PANTHER" id="PTHR23502">
    <property type="entry name" value="MAJOR FACILITATOR SUPERFAMILY"/>
    <property type="match status" value="1"/>
</dbReference>
<dbReference type="InterPro" id="IPR036259">
    <property type="entry name" value="MFS_trans_sf"/>
</dbReference>
<feature type="transmembrane region" description="Helical" evidence="5">
    <location>
        <begin position="135"/>
        <end position="153"/>
    </location>
</feature>
<feature type="transmembrane region" description="Helical" evidence="5">
    <location>
        <begin position="108"/>
        <end position="128"/>
    </location>
</feature>
<dbReference type="Proteomes" id="UP000824998">
    <property type="component" value="Unassembled WGS sequence"/>
</dbReference>
<feature type="transmembrane region" description="Helical" evidence="5">
    <location>
        <begin position="193"/>
        <end position="212"/>
    </location>
</feature>
<sequence>MGAFFVLEDHRLAKVPGTVILEEDVAHSETITGNLKHGTGKHSHIVLTPQPSDDPNDPLNWSFYKKLTIMLITGMGTILFGACFGPLLNASLVVISVELNVPISDVTLLSGYQTLVIGCTAPFVSALSRKYGKRSLFVLSSVSAVIGNIIGSTSTSYNQLLASRVVQGLSVSTYESLLLVVIGDLYFVHERGIYFSVTTFLLAAVSNLASVVCGPITDNLGWKYLFHIFVALSVAQTIFQILFVPETTYTRAKKYDIDELTTSFEAVAAKGTTDDEKAQKNGEHAENVTTVSSANVSPNTIPPKKTFMQNLRLFNGTFSDENLFQLIIAPFAICMNVVVFFIVLIQGWFVGLFVAIAFVIPQIFGFPPYNLSPASIGYLSLGPFAGGLIGMIFLGVITDPIIMYMTKKNKGVYEPEYRLLPSILGLCTAAGMFGYGHVTQNFGSPYVASFLHGVVIFGLMGVVVATSAYALDAYRDMNNEIFIMGMLVKNFLLYGFTYFINDWIAAAGTRHVFYIFGGIGIATMIGLPLMYVFGKMYRSYWSRHNLLEKFGVRTHAE</sequence>
<keyword evidence="3 5" id="KW-1133">Transmembrane helix</keyword>